<evidence type="ECO:0000256" key="2">
    <source>
        <dbReference type="SAM" id="MobiDB-lite"/>
    </source>
</evidence>
<dbReference type="PANTHER" id="PTHR22550:SF14">
    <property type="entry name" value="VWFA DOMAIN-CONTAINING PROTEIN"/>
    <property type="match status" value="1"/>
</dbReference>
<dbReference type="InterPro" id="IPR011990">
    <property type="entry name" value="TPR-like_helical_dom_sf"/>
</dbReference>
<feature type="compositionally biased region" description="Basic and acidic residues" evidence="2">
    <location>
        <begin position="512"/>
        <end position="526"/>
    </location>
</feature>
<sequence length="598" mass="63959">MSEAFAQLHFLRPHWLWALFALPLLAAWWQVQRRRASVWRSHVDAHLLPHLIESGATRRGIGGLAVRLLAWTLAVLALAGPSWRQGEVPLQQGGRALVVALDLSDAMLAGDLPPSRLLQARAKLATLLRERAGGDVALVAFSEDAYTVAPLTDDGANVAIFLDALAPDVMPVDGHRPDRAIEAAMQLLAQAGYAKGDILLLAHGADEAAIAAAARAAVAGFRVSVIGVGRPGGATYRARDGSLQPSRLDAGALRRTAAAGGGVYTALSTGDGDLAALGVLDTGSAAGEATQLQSGTRAWRDEGYWLLLPLMLLGLLAFRRGAAVAVLAVCLLLPLPPLQAAEPVAGTPWRRADQVEHARMREGIEAYRAGKYEDAEREWRALPGADAAYNRGNALAKAGRLEEALQAYDEALRQRPEMEDAIANRAAVAAAMQRKPPPGPGQDRQKPDADDEQSGGGKSDGDEASPSQQGDSREGDDRGDPSETPQEEQDGETSRANERGEGSPSQPPSRQGADEPSQRDADEAQRQRMQQALQQAAQPADDGETAAGDPDRAETEAERERRQAGEAWLRRVPDDPGGLLRARFRLEYERRNGMRDTP</sequence>
<evidence type="ECO:0000313" key="5">
    <source>
        <dbReference type="EMBL" id="TWT20241.1"/>
    </source>
</evidence>
<dbReference type="InterPro" id="IPR050768">
    <property type="entry name" value="UPF0353/GerABKA_families"/>
</dbReference>
<keyword evidence="3" id="KW-1133">Transmembrane helix</keyword>
<feature type="compositionally biased region" description="Low complexity" evidence="2">
    <location>
        <begin position="527"/>
        <end position="540"/>
    </location>
</feature>
<evidence type="ECO:0000256" key="3">
    <source>
        <dbReference type="SAM" id="Phobius"/>
    </source>
</evidence>
<dbReference type="PROSITE" id="PS50293">
    <property type="entry name" value="TPR_REGION"/>
    <property type="match status" value="1"/>
</dbReference>
<dbReference type="SMART" id="SM00327">
    <property type="entry name" value="VWA"/>
    <property type="match status" value="1"/>
</dbReference>
<protein>
    <submittedName>
        <fullName evidence="5">VWA domain-containing protein</fullName>
    </submittedName>
</protein>
<keyword evidence="3" id="KW-0472">Membrane</keyword>
<dbReference type="Gene3D" id="3.40.50.410">
    <property type="entry name" value="von Willebrand factor, type A domain"/>
    <property type="match status" value="1"/>
</dbReference>
<dbReference type="SUPFAM" id="SSF53300">
    <property type="entry name" value="vWA-like"/>
    <property type="match status" value="1"/>
</dbReference>
<proteinExistence type="predicted"/>
<dbReference type="PANTHER" id="PTHR22550">
    <property type="entry name" value="SPORE GERMINATION PROTEIN"/>
    <property type="match status" value="1"/>
</dbReference>
<evidence type="ECO:0000259" key="4">
    <source>
        <dbReference type="SMART" id="SM00327"/>
    </source>
</evidence>
<organism evidence="5 6">
    <name type="scientific">Luteimonas marina</name>
    <dbReference type="NCBI Taxonomy" id="488485"/>
    <lineage>
        <taxon>Bacteria</taxon>
        <taxon>Pseudomonadati</taxon>
        <taxon>Pseudomonadota</taxon>
        <taxon>Gammaproteobacteria</taxon>
        <taxon>Lysobacterales</taxon>
        <taxon>Lysobacteraceae</taxon>
        <taxon>Luteimonas</taxon>
    </lineage>
</organism>
<dbReference type="SMART" id="SM00028">
    <property type="entry name" value="TPR"/>
    <property type="match status" value="1"/>
</dbReference>
<reference evidence="5 6" key="1">
    <citation type="journal article" date="2008" name="Int. J. Syst. Evol. Microbiol.">
        <title>Luteimonas marina sp. nov., isolated from seawater.</title>
        <authorList>
            <person name="Baik K.S."/>
            <person name="Park S.C."/>
            <person name="Kim M.S."/>
            <person name="Kim E.M."/>
            <person name="Park C."/>
            <person name="Chun J."/>
            <person name="Seong C.N."/>
        </authorList>
    </citation>
    <scope>NUCLEOTIDE SEQUENCE [LARGE SCALE GENOMIC DNA]</scope>
    <source>
        <strain evidence="5 6">FR1330</strain>
    </source>
</reference>
<feature type="transmembrane region" description="Helical" evidence="3">
    <location>
        <begin position="14"/>
        <end position="31"/>
    </location>
</feature>
<comment type="caution">
    <text evidence="5">The sequence shown here is derived from an EMBL/GenBank/DDBJ whole genome shotgun (WGS) entry which is preliminary data.</text>
</comment>
<feature type="compositionally biased region" description="Basic and acidic residues" evidence="2">
    <location>
        <begin position="549"/>
        <end position="574"/>
    </location>
</feature>
<dbReference type="Pfam" id="PF00515">
    <property type="entry name" value="TPR_1"/>
    <property type="match status" value="1"/>
</dbReference>
<evidence type="ECO:0000256" key="1">
    <source>
        <dbReference type="PROSITE-ProRule" id="PRU00339"/>
    </source>
</evidence>
<gene>
    <name evidence="5" type="ORF">FQY83_10915</name>
</gene>
<dbReference type="PROSITE" id="PS50005">
    <property type="entry name" value="TPR"/>
    <property type="match status" value="1"/>
</dbReference>
<dbReference type="SUPFAM" id="SSF48452">
    <property type="entry name" value="TPR-like"/>
    <property type="match status" value="1"/>
</dbReference>
<dbReference type="InterPro" id="IPR002035">
    <property type="entry name" value="VWF_A"/>
</dbReference>
<feature type="compositionally biased region" description="Basic and acidic residues" evidence="2">
    <location>
        <begin position="492"/>
        <end position="501"/>
    </location>
</feature>
<feature type="repeat" description="TPR" evidence="1">
    <location>
        <begin position="385"/>
        <end position="418"/>
    </location>
</feature>
<feature type="compositionally biased region" description="Basic and acidic residues" evidence="2">
    <location>
        <begin position="471"/>
        <end position="481"/>
    </location>
</feature>
<keyword evidence="6" id="KW-1185">Reference proteome</keyword>
<dbReference type="Gene3D" id="1.25.40.10">
    <property type="entry name" value="Tetratricopeptide repeat domain"/>
    <property type="match status" value="1"/>
</dbReference>
<dbReference type="OrthoDB" id="9807628at2"/>
<feature type="region of interest" description="Disordered" evidence="2">
    <location>
        <begin position="429"/>
        <end position="580"/>
    </location>
</feature>
<dbReference type="InterPro" id="IPR036465">
    <property type="entry name" value="vWFA_dom_sf"/>
</dbReference>
<dbReference type="Pfam" id="PF13519">
    <property type="entry name" value="VWA_2"/>
    <property type="match status" value="1"/>
</dbReference>
<keyword evidence="3" id="KW-0812">Transmembrane</keyword>
<dbReference type="InterPro" id="IPR019734">
    <property type="entry name" value="TPR_rpt"/>
</dbReference>
<feature type="domain" description="VWFA" evidence="4">
    <location>
        <begin position="94"/>
        <end position="284"/>
    </location>
</feature>
<keyword evidence="1" id="KW-0802">TPR repeat</keyword>
<name>A0A5C5U1H0_9GAMM</name>
<evidence type="ECO:0000313" key="6">
    <source>
        <dbReference type="Proteomes" id="UP000319980"/>
    </source>
</evidence>
<dbReference type="AlphaFoldDB" id="A0A5C5U1H0"/>
<accession>A0A5C5U1H0</accession>
<dbReference type="Proteomes" id="UP000319980">
    <property type="component" value="Unassembled WGS sequence"/>
</dbReference>
<dbReference type="RefSeq" id="WP_146387903.1">
    <property type="nucleotide sequence ID" value="NZ_VOHK01000004.1"/>
</dbReference>
<dbReference type="EMBL" id="VOHK01000004">
    <property type="protein sequence ID" value="TWT20241.1"/>
    <property type="molecule type" value="Genomic_DNA"/>
</dbReference>